<dbReference type="RefSeq" id="WP_127699436.1">
    <property type="nucleotide sequence ID" value="NZ_SACS01000013.1"/>
</dbReference>
<dbReference type="EMBL" id="SACS01000013">
    <property type="protein sequence ID" value="RVU35661.1"/>
    <property type="molecule type" value="Genomic_DNA"/>
</dbReference>
<comment type="caution">
    <text evidence="2">The sequence shown here is derived from an EMBL/GenBank/DDBJ whole genome shotgun (WGS) entry which is preliminary data.</text>
</comment>
<dbReference type="AlphaFoldDB" id="A0A437QMA2"/>
<evidence type="ECO:0000256" key="1">
    <source>
        <dbReference type="SAM" id="SignalP"/>
    </source>
</evidence>
<dbReference type="OrthoDB" id="5766871at2"/>
<organism evidence="2 3">
    <name type="scientific">Rheinheimera riviphila</name>
    <dbReference type="NCBI Taxonomy" id="1834037"/>
    <lineage>
        <taxon>Bacteria</taxon>
        <taxon>Pseudomonadati</taxon>
        <taxon>Pseudomonadota</taxon>
        <taxon>Gammaproteobacteria</taxon>
        <taxon>Chromatiales</taxon>
        <taxon>Chromatiaceae</taxon>
        <taxon>Rheinheimera</taxon>
    </lineage>
</organism>
<feature type="signal peptide" evidence="1">
    <location>
        <begin position="1"/>
        <end position="18"/>
    </location>
</feature>
<reference evidence="2 3" key="1">
    <citation type="submission" date="2019-01" db="EMBL/GenBank/DDBJ databases">
        <authorList>
            <person name="Chen W.-M."/>
        </authorList>
    </citation>
    <scope>NUCLEOTIDE SEQUENCE [LARGE SCALE GENOMIC DNA]</scope>
    <source>
        <strain evidence="2 3">KYPC3</strain>
    </source>
</reference>
<protein>
    <recommendedName>
        <fullName evidence="4">Outer membrane protein beta-barrel domain-containing protein</fullName>
    </recommendedName>
</protein>
<sequence>MKKILIFSTLIFCSALWADPFYQQEWRLTPTLSYETNSLGNISNAGLKWGNYAYDKQYVELVTNLSFFQPESHLHPDTSFTNFDASVRFGVFHYVNLYAELGVAIDELFVDGSRNYGYYDDYYGDYYEERYQDPSRPDWFVGVGAGWRLDWLSVNLYARYRYLESLEEQFLQHNFDPYQPIPNRYQWFTGLELSVHF</sequence>
<keyword evidence="1" id="KW-0732">Signal</keyword>
<evidence type="ECO:0000313" key="3">
    <source>
        <dbReference type="Proteomes" id="UP000283077"/>
    </source>
</evidence>
<evidence type="ECO:0000313" key="2">
    <source>
        <dbReference type="EMBL" id="RVU35661.1"/>
    </source>
</evidence>
<feature type="chain" id="PRO_5019254958" description="Outer membrane protein beta-barrel domain-containing protein" evidence="1">
    <location>
        <begin position="19"/>
        <end position="197"/>
    </location>
</feature>
<keyword evidence="3" id="KW-1185">Reference proteome</keyword>
<dbReference type="Proteomes" id="UP000283077">
    <property type="component" value="Unassembled WGS sequence"/>
</dbReference>
<gene>
    <name evidence="2" type="ORF">EOE67_12590</name>
</gene>
<evidence type="ECO:0008006" key="4">
    <source>
        <dbReference type="Google" id="ProtNLM"/>
    </source>
</evidence>
<accession>A0A437QMA2</accession>
<name>A0A437QMA2_9GAMM</name>
<proteinExistence type="predicted"/>